<keyword evidence="3" id="KW-1185">Reference proteome</keyword>
<feature type="signal peptide" evidence="1">
    <location>
        <begin position="1"/>
        <end position="30"/>
    </location>
</feature>
<name>A0A418WJI8_9SPHN</name>
<dbReference type="Pfam" id="PF03783">
    <property type="entry name" value="CsgG"/>
    <property type="match status" value="1"/>
</dbReference>
<protein>
    <submittedName>
        <fullName evidence="2">Penicillin-binding protein activator LpoB</fullName>
    </submittedName>
</protein>
<feature type="chain" id="PRO_5018969392" evidence="1">
    <location>
        <begin position="31"/>
        <end position="265"/>
    </location>
</feature>
<dbReference type="AlphaFoldDB" id="A0A418WJI8"/>
<dbReference type="EMBL" id="QYUM01000003">
    <property type="protein sequence ID" value="RJF90211.1"/>
    <property type="molecule type" value="Genomic_DNA"/>
</dbReference>
<keyword evidence="1" id="KW-0732">Signal</keyword>
<evidence type="ECO:0000256" key="1">
    <source>
        <dbReference type="SAM" id="SignalP"/>
    </source>
</evidence>
<dbReference type="GO" id="GO:0030288">
    <property type="term" value="C:outer membrane-bounded periplasmic space"/>
    <property type="evidence" value="ECO:0007669"/>
    <property type="project" value="InterPro"/>
</dbReference>
<dbReference type="Proteomes" id="UP000286100">
    <property type="component" value="Unassembled WGS sequence"/>
</dbReference>
<dbReference type="OrthoDB" id="7201328at2"/>
<sequence>MVARNRFRSGVIFIATTVFALGLPANPAVAQSKARKAQVKKTAEIPVCARKLGTIAIVEPDAPQWGQYGLSSPEAIIKLFAAKSGCFGIVDRNKGLSIAQAERDLARDGELQRGSNLGKAQIKAADYFIVPDIVTQNGNSGGGGLGGGLGSLGGLLGGKAGMIGGLLGSVNIKKKEANVTLALVNARTTEQERVVEGFAKKTDIGFGGGTGYFDGFGGGFGGSSYANTELGQVVTLAYLDAFTNLVRQLGGLPENAAAAAPVAKD</sequence>
<evidence type="ECO:0000313" key="2">
    <source>
        <dbReference type="EMBL" id="RJF90211.1"/>
    </source>
</evidence>
<reference evidence="2 3" key="1">
    <citation type="submission" date="2018-09" db="EMBL/GenBank/DDBJ databases">
        <authorList>
            <person name="Zhu H."/>
        </authorList>
    </citation>
    <scope>NUCLEOTIDE SEQUENCE [LARGE SCALE GENOMIC DNA]</scope>
    <source>
        <strain evidence="2 3">K2R01-6</strain>
    </source>
</reference>
<gene>
    <name evidence="2" type="ORF">D3876_07955</name>
</gene>
<comment type="caution">
    <text evidence="2">The sequence shown here is derived from an EMBL/GenBank/DDBJ whole genome shotgun (WGS) entry which is preliminary data.</text>
</comment>
<accession>A0A418WJI8</accession>
<proteinExistence type="predicted"/>
<organism evidence="2 3">
    <name type="scientific">Sphingomonas cavernae</name>
    <dbReference type="NCBI Taxonomy" id="2320861"/>
    <lineage>
        <taxon>Bacteria</taxon>
        <taxon>Pseudomonadati</taxon>
        <taxon>Pseudomonadota</taxon>
        <taxon>Alphaproteobacteria</taxon>
        <taxon>Sphingomonadales</taxon>
        <taxon>Sphingomonadaceae</taxon>
        <taxon>Sphingomonas</taxon>
    </lineage>
</organism>
<dbReference type="InterPro" id="IPR005534">
    <property type="entry name" value="Curli_assmbl/transp-comp_CsgG"/>
</dbReference>
<evidence type="ECO:0000313" key="3">
    <source>
        <dbReference type="Proteomes" id="UP000286100"/>
    </source>
</evidence>